<evidence type="ECO:0000256" key="8">
    <source>
        <dbReference type="ARBA" id="ARBA00023316"/>
    </source>
</evidence>
<organism evidence="12 13">
    <name type="scientific">Thioploca ingrica</name>
    <dbReference type="NCBI Taxonomy" id="40754"/>
    <lineage>
        <taxon>Bacteria</taxon>
        <taxon>Pseudomonadati</taxon>
        <taxon>Pseudomonadota</taxon>
        <taxon>Gammaproteobacteria</taxon>
        <taxon>Thiotrichales</taxon>
        <taxon>Thiotrichaceae</taxon>
        <taxon>Thioploca</taxon>
    </lineage>
</organism>
<keyword evidence="6" id="KW-0574">Periplasm</keyword>
<feature type="domain" description="MurNAc-LAA" evidence="11">
    <location>
        <begin position="238"/>
        <end position="394"/>
    </location>
</feature>
<gene>
    <name evidence="12" type="ORF">THII_0177</name>
</gene>
<dbReference type="InterPro" id="IPR021731">
    <property type="entry name" value="AMIN_dom"/>
</dbReference>
<dbReference type="SUPFAM" id="SSF53187">
    <property type="entry name" value="Zn-dependent exopeptidases"/>
    <property type="match status" value="1"/>
</dbReference>
<dbReference type="HOGENOM" id="CLU_014322_2_3_6"/>
<keyword evidence="5 10" id="KW-0732">Signal</keyword>
<dbReference type="SMART" id="SM00646">
    <property type="entry name" value="Ami_3"/>
    <property type="match status" value="1"/>
</dbReference>
<dbReference type="PANTHER" id="PTHR30404:SF0">
    <property type="entry name" value="N-ACETYLMURAMOYL-L-ALANINE AMIDASE AMIC"/>
    <property type="match status" value="1"/>
</dbReference>
<feature type="signal peptide" evidence="10">
    <location>
        <begin position="1"/>
        <end position="18"/>
    </location>
</feature>
<evidence type="ECO:0000256" key="6">
    <source>
        <dbReference type="ARBA" id="ARBA00022764"/>
    </source>
</evidence>
<dbReference type="STRING" id="40754.THII_0177"/>
<evidence type="ECO:0000256" key="5">
    <source>
        <dbReference type="ARBA" id="ARBA00022729"/>
    </source>
</evidence>
<dbReference type="Pfam" id="PF01520">
    <property type="entry name" value="Amidase_3"/>
    <property type="match status" value="1"/>
</dbReference>
<evidence type="ECO:0000256" key="4">
    <source>
        <dbReference type="ARBA" id="ARBA00011901"/>
    </source>
</evidence>
<dbReference type="AlphaFoldDB" id="A0A090ACL9"/>
<dbReference type="FunFam" id="3.40.630.40:FF:000001">
    <property type="entry name" value="N-acetylmuramoyl-L-alanine amidase"/>
    <property type="match status" value="1"/>
</dbReference>
<reference evidence="12" key="1">
    <citation type="journal article" date="2014" name="ISME J.">
        <title>Ecophysiology of Thioploca ingrica as revealed by the complete genome sequence supplemented with proteomic evidence.</title>
        <authorList>
            <person name="Kojima H."/>
            <person name="Ogura Y."/>
            <person name="Yamamoto N."/>
            <person name="Togashi T."/>
            <person name="Mori H."/>
            <person name="Watanabe T."/>
            <person name="Nemoto F."/>
            <person name="Kurokawa K."/>
            <person name="Hayashi T."/>
            <person name="Fukui M."/>
        </authorList>
    </citation>
    <scope>NUCLEOTIDE SEQUENCE [LARGE SCALE GENOMIC DNA]</scope>
</reference>
<evidence type="ECO:0000313" key="13">
    <source>
        <dbReference type="Proteomes" id="UP000031623"/>
    </source>
</evidence>
<evidence type="ECO:0000256" key="1">
    <source>
        <dbReference type="ARBA" id="ARBA00001561"/>
    </source>
</evidence>
<evidence type="ECO:0000256" key="7">
    <source>
        <dbReference type="ARBA" id="ARBA00022801"/>
    </source>
</evidence>
<evidence type="ECO:0000256" key="10">
    <source>
        <dbReference type="SAM" id="SignalP"/>
    </source>
</evidence>
<dbReference type="Gene3D" id="3.40.630.40">
    <property type="entry name" value="Zn-dependent exopeptidases"/>
    <property type="match status" value="1"/>
</dbReference>
<dbReference type="InterPro" id="IPR050695">
    <property type="entry name" value="N-acetylmuramoyl_amidase_3"/>
</dbReference>
<dbReference type="Proteomes" id="UP000031623">
    <property type="component" value="Chromosome"/>
</dbReference>
<comment type="catalytic activity">
    <reaction evidence="1">
        <text>Hydrolyzes the link between N-acetylmuramoyl residues and L-amino acid residues in certain cell-wall glycopeptides.</text>
        <dbReference type="EC" id="3.5.1.28"/>
    </reaction>
</comment>
<keyword evidence="7" id="KW-0378">Hydrolase</keyword>
<dbReference type="InterPro" id="IPR002508">
    <property type="entry name" value="MurNAc-LAA_cat"/>
</dbReference>
<comment type="subcellular location">
    <subcellularLocation>
        <location evidence="2">Periplasm</location>
    </subcellularLocation>
</comment>
<dbReference type="OrthoDB" id="9806267at2"/>
<sequence>MQLLSAFLLVMLSFPGLAKPVQIMDFHLGKPAQPQTRLVFDLSAPVTHNIFTLNSPYRLVIDLKNTQWVNNPKPPDNDPIIKDIRTALRNKEDLRVVVDLNQPIHTKSFLLKPDNHHGHQLVVEMNTLTHPSYAFSLEQPALASSFRAQVAPIKPTDVTTTTKGNTAATSKPKRDIIIAIDAGHGGIDPGAIGTKGTPEKEIVLAIAKELAMLIMKERGFRAVLIRNGDYFIKLRDRIELARQYQADLFISIHADAYLGSEIVQGSSVYMLSRQGVSSEAARWLANKENAADLIGGISLSDKDELLASVLLDLSQASTLEASTHFGQKVLKALGKVSKNHFSQVQRAGFMVLRAPDIPSILIETGFISNPQEEQRLNHSEYRYQIANAILEGVRDYFNHYPPLSTLLASR</sequence>
<dbReference type="EMBL" id="AP014633">
    <property type="protein sequence ID" value="BAP54474.1"/>
    <property type="molecule type" value="Genomic_DNA"/>
</dbReference>
<feature type="chain" id="PRO_5001852657" description="N-acetylmuramoyl-L-alanine amidase AmiC" evidence="10">
    <location>
        <begin position="19"/>
        <end position="410"/>
    </location>
</feature>
<protein>
    <recommendedName>
        <fullName evidence="9">N-acetylmuramoyl-L-alanine amidase AmiC</fullName>
        <ecNumber evidence="4">3.5.1.28</ecNumber>
    </recommendedName>
</protein>
<dbReference type="GO" id="GO:0030288">
    <property type="term" value="C:outer membrane-bounded periplasmic space"/>
    <property type="evidence" value="ECO:0007669"/>
    <property type="project" value="TreeGrafter"/>
</dbReference>
<evidence type="ECO:0000259" key="11">
    <source>
        <dbReference type="SMART" id="SM00646"/>
    </source>
</evidence>
<evidence type="ECO:0000313" key="12">
    <source>
        <dbReference type="EMBL" id="BAP54474.1"/>
    </source>
</evidence>
<dbReference type="Pfam" id="PF11741">
    <property type="entry name" value="AMIN"/>
    <property type="match status" value="1"/>
</dbReference>
<comment type="similarity">
    <text evidence="3">Belongs to the N-acetylmuramoyl-L-alanine amidase 3 family.</text>
</comment>
<dbReference type="Gene3D" id="2.60.40.3500">
    <property type="match status" value="1"/>
</dbReference>
<accession>A0A090ACL9</accession>
<dbReference type="CDD" id="cd02696">
    <property type="entry name" value="MurNAc-LAA"/>
    <property type="match status" value="1"/>
</dbReference>
<evidence type="ECO:0000256" key="9">
    <source>
        <dbReference type="ARBA" id="ARBA00074581"/>
    </source>
</evidence>
<dbReference type="PANTHER" id="PTHR30404">
    <property type="entry name" value="N-ACETYLMURAMOYL-L-ALANINE AMIDASE"/>
    <property type="match status" value="1"/>
</dbReference>
<keyword evidence="8" id="KW-0961">Cell wall biogenesis/degradation</keyword>
<dbReference type="KEGG" id="tig:THII_0177"/>
<evidence type="ECO:0000256" key="3">
    <source>
        <dbReference type="ARBA" id="ARBA00010860"/>
    </source>
</evidence>
<keyword evidence="13" id="KW-1185">Reference proteome</keyword>
<name>A0A090ACL9_9GAMM</name>
<dbReference type="GO" id="GO:0071555">
    <property type="term" value="P:cell wall organization"/>
    <property type="evidence" value="ECO:0007669"/>
    <property type="project" value="UniProtKB-KW"/>
</dbReference>
<dbReference type="EC" id="3.5.1.28" evidence="4"/>
<dbReference type="GO" id="GO:0008745">
    <property type="term" value="F:N-acetylmuramoyl-L-alanine amidase activity"/>
    <property type="evidence" value="ECO:0007669"/>
    <property type="project" value="UniProtKB-EC"/>
</dbReference>
<proteinExistence type="inferred from homology"/>
<evidence type="ECO:0000256" key="2">
    <source>
        <dbReference type="ARBA" id="ARBA00004418"/>
    </source>
</evidence>
<dbReference type="GO" id="GO:0009253">
    <property type="term" value="P:peptidoglycan catabolic process"/>
    <property type="evidence" value="ECO:0007669"/>
    <property type="project" value="InterPro"/>
</dbReference>